<evidence type="ECO:0000313" key="2">
    <source>
        <dbReference type="Proteomes" id="UP000265520"/>
    </source>
</evidence>
<dbReference type="AlphaFoldDB" id="A0A392S199"/>
<sequence length="76" mass="8674">IDVDSDEVLDEIDVVPDSQPMAFLKDLIVSPAAEVSEIHEEEVVPVIMKRNLNEAFNMVAQREGKKRLRKVKIEKE</sequence>
<feature type="non-terminal residue" evidence="1">
    <location>
        <position position="1"/>
    </location>
</feature>
<name>A0A392S199_9FABA</name>
<evidence type="ECO:0000313" key="1">
    <source>
        <dbReference type="EMBL" id="MCI42192.1"/>
    </source>
</evidence>
<organism evidence="1 2">
    <name type="scientific">Trifolium medium</name>
    <dbReference type="NCBI Taxonomy" id="97028"/>
    <lineage>
        <taxon>Eukaryota</taxon>
        <taxon>Viridiplantae</taxon>
        <taxon>Streptophyta</taxon>
        <taxon>Embryophyta</taxon>
        <taxon>Tracheophyta</taxon>
        <taxon>Spermatophyta</taxon>
        <taxon>Magnoliopsida</taxon>
        <taxon>eudicotyledons</taxon>
        <taxon>Gunneridae</taxon>
        <taxon>Pentapetalae</taxon>
        <taxon>rosids</taxon>
        <taxon>fabids</taxon>
        <taxon>Fabales</taxon>
        <taxon>Fabaceae</taxon>
        <taxon>Papilionoideae</taxon>
        <taxon>50 kb inversion clade</taxon>
        <taxon>NPAAA clade</taxon>
        <taxon>Hologalegina</taxon>
        <taxon>IRL clade</taxon>
        <taxon>Trifolieae</taxon>
        <taxon>Trifolium</taxon>
    </lineage>
</organism>
<comment type="caution">
    <text evidence="1">The sequence shown here is derived from an EMBL/GenBank/DDBJ whole genome shotgun (WGS) entry which is preliminary data.</text>
</comment>
<accession>A0A392S199</accession>
<protein>
    <submittedName>
        <fullName evidence="1">Uncharacterized protein</fullName>
    </submittedName>
</protein>
<keyword evidence="2" id="KW-1185">Reference proteome</keyword>
<proteinExistence type="predicted"/>
<dbReference type="Proteomes" id="UP000265520">
    <property type="component" value="Unassembled WGS sequence"/>
</dbReference>
<dbReference type="EMBL" id="LXQA010301463">
    <property type="protein sequence ID" value="MCI42192.1"/>
    <property type="molecule type" value="Genomic_DNA"/>
</dbReference>
<reference evidence="1 2" key="1">
    <citation type="journal article" date="2018" name="Front. Plant Sci.">
        <title>Red Clover (Trifolium pratense) and Zigzag Clover (T. medium) - A Picture of Genomic Similarities and Differences.</title>
        <authorList>
            <person name="Dluhosova J."/>
            <person name="Istvanek J."/>
            <person name="Nedelnik J."/>
            <person name="Repkova J."/>
        </authorList>
    </citation>
    <scope>NUCLEOTIDE SEQUENCE [LARGE SCALE GENOMIC DNA]</scope>
    <source>
        <strain evidence="2">cv. 10/8</strain>
        <tissue evidence="1">Leaf</tissue>
    </source>
</reference>